<reference evidence="3" key="2">
    <citation type="submission" date="2025-09" db="UniProtKB">
        <authorList>
            <consortium name="Ensembl"/>
        </authorList>
    </citation>
    <scope>IDENTIFICATION</scope>
</reference>
<protein>
    <recommendedName>
        <fullName evidence="5">VGF nerve growth factor inducible</fullName>
    </recommendedName>
</protein>
<dbReference type="Proteomes" id="UP000694545">
    <property type="component" value="Unplaced"/>
</dbReference>
<proteinExistence type="predicted"/>
<feature type="signal peptide" evidence="2">
    <location>
        <begin position="1"/>
        <end position="28"/>
    </location>
</feature>
<feature type="region of interest" description="Disordered" evidence="1">
    <location>
        <begin position="99"/>
        <end position="251"/>
    </location>
</feature>
<feature type="region of interest" description="Disordered" evidence="1">
    <location>
        <begin position="35"/>
        <end position="81"/>
    </location>
</feature>
<keyword evidence="2" id="KW-0732">Signal</keyword>
<dbReference type="InterPro" id="IPR026128">
    <property type="entry name" value="VGF"/>
</dbReference>
<dbReference type="GO" id="GO:0005184">
    <property type="term" value="F:neuropeptide hormone activity"/>
    <property type="evidence" value="ECO:0007669"/>
    <property type="project" value="InterPro"/>
</dbReference>
<evidence type="ECO:0008006" key="5">
    <source>
        <dbReference type="Google" id="ProtNLM"/>
    </source>
</evidence>
<evidence type="ECO:0000256" key="2">
    <source>
        <dbReference type="SAM" id="SignalP"/>
    </source>
</evidence>
<feature type="compositionally biased region" description="Basic and acidic residues" evidence="1">
    <location>
        <begin position="116"/>
        <end position="157"/>
    </location>
</feature>
<dbReference type="AlphaFoldDB" id="A0A8D2IPY3"/>
<feature type="chain" id="PRO_5034591172" description="VGF nerve growth factor inducible" evidence="2">
    <location>
        <begin position="29"/>
        <end position="274"/>
    </location>
</feature>
<dbReference type="Ensembl" id="ENSVKKT00000000610.1">
    <property type="protein sequence ID" value="ENSVKKP00000000586.1"/>
    <property type="gene ID" value="ENSVKKG00000000521.1"/>
</dbReference>
<keyword evidence="4" id="KW-1185">Reference proteome</keyword>
<dbReference type="PANTHER" id="PTHR15159:SF2">
    <property type="entry name" value="NEUROSECRETORY PROTEIN VGF"/>
    <property type="match status" value="1"/>
</dbReference>
<feature type="compositionally biased region" description="Polar residues" evidence="1">
    <location>
        <begin position="161"/>
        <end position="174"/>
    </location>
</feature>
<evidence type="ECO:0000313" key="3">
    <source>
        <dbReference type="Ensembl" id="ENSVKKP00000000586.1"/>
    </source>
</evidence>
<dbReference type="PANTHER" id="PTHR15159">
    <property type="entry name" value="NEUROSECRETORY PROTEIN VGF"/>
    <property type="match status" value="1"/>
</dbReference>
<evidence type="ECO:0000313" key="4">
    <source>
        <dbReference type="Proteomes" id="UP000694545"/>
    </source>
</evidence>
<accession>A0A8D2IPY3</accession>
<sequence length="274" mass="30061">MLWPPRLCRAPWLLAFCLLMQVHLPAAAAPLSLRGEEEAPPGRAFPKGASAPGSEIQVRPLQEAEPSTAVQKEDSGDADLFQDLDPKTLAAILLQALQPAPKKSASEPLSPEPSPSEERVRSESRSSEERPAEEQEGWRAGKDQRPPQEEQENRGPEESDLGQQELETLQSMLNELQRYSPATKREAPAQAYQKNNRSLHGSLAHTLSPPLLPSQARVPSRSPPPLAQEKEPRAQAISAKKGPQQASHVRPICPPQAALGWFPWAVWSSHGKRV</sequence>
<organism evidence="3 4">
    <name type="scientific">Varanus komodoensis</name>
    <name type="common">Komodo dragon</name>
    <dbReference type="NCBI Taxonomy" id="61221"/>
    <lineage>
        <taxon>Eukaryota</taxon>
        <taxon>Metazoa</taxon>
        <taxon>Chordata</taxon>
        <taxon>Craniata</taxon>
        <taxon>Vertebrata</taxon>
        <taxon>Euteleostomi</taxon>
        <taxon>Lepidosauria</taxon>
        <taxon>Squamata</taxon>
        <taxon>Bifurcata</taxon>
        <taxon>Unidentata</taxon>
        <taxon>Episquamata</taxon>
        <taxon>Toxicofera</taxon>
        <taxon>Anguimorpha</taxon>
        <taxon>Paleoanguimorpha</taxon>
        <taxon>Varanoidea</taxon>
        <taxon>Varanidae</taxon>
        <taxon>Varanus</taxon>
    </lineage>
</organism>
<reference evidence="3" key="1">
    <citation type="submission" date="2025-08" db="UniProtKB">
        <authorList>
            <consortium name="Ensembl"/>
        </authorList>
    </citation>
    <scope>IDENTIFICATION</scope>
</reference>
<name>A0A8D2IPY3_VARKO</name>
<feature type="compositionally biased region" description="Low complexity" evidence="1">
    <location>
        <begin position="99"/>
        <end position="109"/>
    </location>
</feature>
<evidence type="ECO:0000256" key="1">
    <source>
        <dbReference type="SAM" id="MobiDB-lite"/>
    </source>
</evidence>